<accession>W6T9D3</accession>
<reference evidence="1 2" key="1">
    <citation type="journal article" date="2014" name="Genome Announc.">
        <title>Genome Sequence of Lactobacillus fabifermentans Strain T30PCM01, Isolated from Fermenting Grape Marc.</title>
        <authorList>
            <person name="Treu L."/>
            <person name="Vendramin V."/>
            <person name="Bovo B."/>
            <person name="Giacomini A."/>
            <person name="Corich V."/>
            <person name="Campanaro S."/>
        </authorList>
    </citation>
    <scope>NUCLEOTIDE SEQUENCE [LARGE SCALE GENOMIC DNA]</scope>
    <source>
        <strain evidence="1 2">T30PCM01</strain>
    </source>
</reference>
<proteinExistence type="predicted"/>
<comment type="caution">
    <text evidence="1">The sequence shown here is derived from an EMBL/GenBank/DDBJ whole genome shotgun (WGS) entry which is preliminary data.</text>
</comment>
<dbReference type="OrthoDB" id="573082at2"/>
<name>W6T9D3_9LACO</name>
<dbReference type="STRING" id="1400520.LFAB_03865"/>
<dbReference type="InterPro" id="IPR009241">
    <property type="entry name" value="HigB-like"/>
</dbReference>
<dbReference type="RefSeq" id="WP_033613641.1">
    <property type="nucleotide sequence ID" value="NZ_KK036473.1"/>
</dbReference>
<dbReference type="Pfam" id="PF05973">
    <property type="entry name" value="Gp49"/>
    <property type="match status" value="1"/>
</dbReference>
<dbReference type="AlphaFoldDB" id="W6T9D3"/>
<organism evidence="1 2">
    <name type="scientific">Lactiplantibacillus fabifermentans T30PCM01</name>
    <dbReference type="NCBI Taxonomy" id="1400520"/>
    <lineage>
        <taxon>Bacteria</taxon>
        <taxon>Bacillati</taxon>
        <taxon>Bacillota</taxon>
        <taxon>Bacilli</taxon>
        <taxon>Lactobacillales</taxon>
        <taxon>Lactobacillaceae</taxon>
        <taxon>Lactiplantibacillus</taxon>
    </lineage>
</organism>
<gene>
    <name evidence="1" type="ORF">LFAB_03865</name>
</gene>
<dbReference type="EMBL" id="AWWK01000020">
    <property type="protein sequence ID" value="ETY75039.1"/>
    <property type="molecule type" value="Genomic_DNA"/>
</dbReference>
<dbReference type="eggNOG" id="COG4679">
    <property type="taxonomic scope" value="Bacteria"/>
</dbReference>
<dbReference type="HOGENOM" id="CLU_122734_4_0_9"/>
<sequence length="122" mass="14569">MKKPKFKSYLRPNGHNEFIEYFTALPVKERIKLQATIEITEEKGLQIASRLQLIKKIDDNLFELRSRQGNNYQRGLYFHVTDNYYIITHGFSKKTNKTPAKEIQHAISLRKEFYQQYKESQP</sequence>
<dbReference type="PATRIC" id="fig|1400520.3.peg.757"/>
<protein>
    <submittedName>
        <fullName evidence="1">Toxin RelE</fullName>
    </submittedName>
</protein>
<dbReference type="Proteomes" id="UP000019247">
    <property type="component" value="Unassembled WGS sequence"/>
</dbReference>
<evidence type="ECO:0000313" key="2">
    <source>
        <dbReference type="Proteomes" id="UP000019247"/>
    </source>
</evidence>
<evidence type="ECO:0000313" key="1">
    <source>
        <dbReference type="EMBL" id="ETY75039.1"/>
    </source>
</evidence>